<reference evidence="1 2" key="1">
    <citation type="submission" date="2022-08" db="EMBL/GenBank/DDBJ databases">
        <title>Polyphasic taxonomy analysis of Qipengyuania sp.RS5-5.</title>
        <authorList>
            <person name="Xamxidin M."/>
            <person name="Wu M."/>
        </authorList>
    </citation>
    <scope>NUCLEOTIDE SEQUENCE [LARGE SCALE GENOMIC DNA]</scope>
    <source>
        <strain evidence="1 2">RS5-5</strain>
    </source>
</reference>
<gene>
    <name evidence="1" type="ORF">NSO95_00245</name>
</gene>
<dbReference type="RefSeq" id="WP_257594123.1">
    <property type="nucleotide sequence ID" value="NZ_JANKHH010000001.1"/>
</dbReference>
<keyword evidence="2" id="KW-1185">Reference proteome</keyword>
<proteinExistence type="predicted"/>
<protein>
    <recommendedName>
        <fullName evidence="3">Phasin domain-containing protein</fullName>
    </recommendedName>
</protein>
<evidence type="ECO:0008006" key="3">
    <source>
        <dbReference type="Google" id="ProtNLM"/>
    </source>
</evidence>
<name>A0ABT1XL22_9SPHN</name>
<accession>A0ABT1XL22</accession>
<comment type="caution">
    <text evidence="1">The sequence shown here is derived from an EMBL/GenBank/DDBJ whole genome shotgun (WGS) entry which is preliminary data.</text>
</comment>
<evidence type="ECO:0000313" key="1">
    <source>
        <dbReference type="EMBL" id="MCR2832359.1"/>
    </source>
</evidence>
<sequence length="133" mass="13720">MSTEGTKFARPADSAAARGASSLMARQWAAVQEAAGAVAMLAGLAPEKPGPRERNFIAQVQALGGARLKLAENHVADMSAFMQPGLAALLAVNARGQDATAPALALWREFWCAREALLALAPDPGAMGPPRSA</sequence>
<dbReference type="EMBL" id="JANKHH010000001">
    <property type="protein sequence ID" value="MCR2832359.1"/>
    <property type="molecule type" value="Genomic_DNA"/>
</dbReference>
<dbReference type="Proteomes" id="UP001206067">
    <property type="component" value="Unassembled WGS sequence"/>
</dbReference>
<evidence type="ECO:0000313" key="2">
    <source>
        <dbReference type="Proteomes" id="UP001206067"/>
    </source>
</evidence>
<organism evidence="1 2">
    <name type="scientific">Parerythrobacter lacustris</name>
    <dbReference type="NCBI Taxonomy" id="2969984"/>
    <lineage>
        <taxon>Bacteria</taxon>
        <taxon>Pseudomonadati</taxon>
        <taxon>Pseudomonadota</taxon>
        <taxon>Alphaproteobacteria</taxon>
        <taxon>Sphingomonadales</taxon>
        <taxon>Erythrobacteraceae</taxon>
        <taxon>Parerythrobacter</taxon>
    </lineage>
</organism>